<dbReference type="Proteomes" id="UP000054549">
    <property type="component" value="Unassembled WGS sequence"/>
</dbReference>
<dbReference type="InterPro" id="IPR029047">
    <property type="entry name" value="HSP70_peptide-bd_sf"/>
</dbReference>
<evidence type="ECO:0000313" key="3">
    <source>
        <dbReference type="EMBL" id="KIL64183.1"/>
    </source>
</evidence>
<dbReference type="STRING" id="946122.A0A0C2X629"/>
<evidence type="ECO:0000256" key="2">
    <source>
        <dbReference type="ARBA" id="ARBA00022840"/>
    </source>
</evidence>
<keyword evidence="2" id="KW-0067">ATP-binding</keyword>
<protein>
    <recommendedName>
        <fullName evidence="5">Heat shock protein 70</fullName>
    </recommendedName>
</protein>
<name>A0A0C2X629_AMAMK</name>
<evidence type="ECO:0000256" key="1">
    <source>
        <dbReference type="ARBA" id="ARBA00022741"/>
    </source>
</evidence>
<dbReference type="PANTHER" id="PTHR19375">
    <property type="entry name" value="HEAT SHOCK PROTEIN 70KDA"/>
    <property type="match status" value="1"/>
</dbReference>
<proteinExistence type="predicted"/>
<dbReference type="InParanoid" id="A0A0C2X629"/>
<reference evidence="3 4" key="1">
    <citation type="submission" date="2014-04" db="EMBL/GenBank/DDBJ databases">
        <title>Evolutionary Origins and Diversification of the Mycorrhizal Mutualists.</title>
        <authorList>
            <consortium name="DOE Joint Genome Institute"/>
            <consortium name="Mycorrhizal Genomics Consortium"/>
            <person name="Kohler A."/>
            <person name="Kuo A."/>
            <person name="Nagy L.G."/>
            <person name="Floudas D."/>
            <person name="Copeland A."/>
            <person name="Barry K.W."/>
            <person name="Cichocki N."/>
            <person name="Veneault-Fourrey C."/>
            <person name="LaButti K."/>
            <person name="Lindquist E.A."/>
            <person name="Lipzen A."/>
            <person name="Lundell T."/>
            <person name="Morin E."/>
            <person name="Murat C."/>
            <person name="Riley R."/>
            <person name="Ohm R."/>
            <person name="Sun H."/>
            <person name="Tunlid A."/>
            <person name="Henrissat B."/>
            <person name="Grigoriev I.V."/>
            <person name="Hibbett D.S."/>
            <person name="Martin F."/>
        </authorList>
    </citation>
    <scope>NUCLEOTIDE SEQUENCE [LARGE SCALE GENOMIC DNA]</scope>
    <source>
        <strain evidence="3 4">Koide BX008</strain>
    </source>
</reference>
<organism evidence="3 4">
    <name type="scientific">Amanita muscaria (strain Koide BX008)</name>
    <dbReference type="NCBI Taxonomy" id="946122"/>
    <lineage>
        <taxon>Eukaryota</taxon>
        <taxon>Fungi</taxon>
        <taxon>Dikarya</taxon>
        <taxon>Basidiomycota</taxon>
        <taxon>Agaricomycotina</taxon>
        <taxon>Agaricomycetes</taxon>
        <taxon>Agaricomycetidae</taxon>
        <taxon>Agaricales</taxon>
        <taxon>Pluteineae</taxon>
        <taxon>Amanitaceae</taxon>
        <taxon>Amanita</taxon>
    </lineage>
</organism>
<dbReference type="GO" id="GO:0140662">
    <property type="term" value="F:ATP-dependent protein folding chaperone"/>
    <property type="evidence" value="ECO:0007669"/>
    <property type="project" value="InterPro"/>
</dbReference>
<dbReference type="OrthoDB" id="2689792at2759"/>
<dbReference type="Gene3D" id="2.60.34.10">
    <property type="entry name" value="Substrate Binding Domain Of DNAk, Chain A, domain 1"/>
    <property type="match status" value="1"/>
</dbReference>
<dbReference type="GO" id="GO:0005524">
    <property type="term" value="F:ATP binding"/>
    <property type="evidence" value="ECO:0007669"/>
    <property type="project" value="UniProtKB-KW"/>
</dbReference>
<dbReference type="AlphaFoldDB" id="A0A0C2X629"/>
<accession>A0A0C2X629</accession>
<keyword evidence="1" id="KW-0547">Nucleotide-binding</keyword>
<evidence type="ECO:0008006" key="5">
    <source>
        <dbReference type="Google" id="ProtNLM"/>
    </source>
</evidence>
<evidence type="ECO:0000313" key="4">
    <source>
        <dbReference type="Proteomes" id="UP000054549"/>
    </source>
</evidence>
<dbReference type="HOGENOM" id="CLU_005965_10_4_1"/>
<dbReference type="EMBL" id="KN818252">
    <property type="protein sequence ID" value="KIL64183.1"/>
    <property type="molecule type" value="Genomic_DNA"/>
</dbReference>
<dbReference type="SUPFAM" id="SSF100920">
    <property type="entry name" value="Heat shock protein 70kD (HSP70), peptide-binding domain"/>
    <property type="match status" value="1"/>
</dbReference>
<gene>
    <name evidence="3" type="ORF">M378DRAFT_1045307</name>
</gene>
<dbReference type="Pfam" id="PF00012">
    <property type="entry name" value="HSP70"/>
    <property type="match status" value="1"/>
</dbReference>
<sequence length="131" mass="14095">TLGIETTSGVFTKLIAHNAVIPTRKSQVPSPLPLTINPPSLFEGEHSLTKDNNHLGKFELTGIPCPCAVSQIEVTFEIDAKGILKLGGKSESITIKNEKGHLSEEEIERMAAADASIPMLLSHLLLVSSFH</sequence>
<feature type="non-terminal residue" evidence="3">
    <location>
        <position position="1"/>
    </location>
</feature>
<keyword evidence="4" id="KW-1185">Reference proteome</keyword>
<dbReference type="InterPro" id="IPR013126">
    <property type="entry name" value="Hsp_70_fam"/>
</dbReference>